<name>A0ABU5XTC6_9MYCO</name>
<evidence type="ECO:0000313" key="4">
    <source>
        <dbReference type="Proteomes" id="UP001298593"/>
    </source>
</evidence>
<keyword evidence="4" id="KW-1185">Reference proteome</keyword>
<accession>A0ABU5XTC6</accession>
<evidence type="ECO:0000256" key="2">
    <source>
        <dbReference type="SAM" id="SignalP"/>
    </source>
</evidence>
<organism evidence="3 4">
    <name type="scientific">[Mycobacterium] nativiensis</name>
    <dbReference type="NCBI Taxonomy" id="2855503"/>
    <lineage>
        <taxon>Bacteria</taxon>
        <taxon>Bacillati</taxon>
        <taxon>Actinomycetota</taxon>
        <taxon>Actinomycetes</taxon>
        <taxon>Mycobacteriales</taxon>
        <taxon>Mycobacteriaceae</taxon>
        <taxon>Mycolicibacter</taxon>
    </lineage>
</organism>
<reference evidence="3 4" key="1">
    <citation type="submission" date="2023-12" db="EMBL/GenBank/DDBJ databases">
        <title>Description of new species of Mycobacterium terrae complex isolated from sewage at the Sao Paulo Zoological Park Foundation in Brazil.</title>
        <authorList>
            <person name="Romagnoli C.L."/>
            <person name="Conceicao E.C."/>
            <person name="Machado E."/>
            <person name="Barreto L.B.P.F."/>
            <person name="Sharma A."/>
            <person name="Silva N.M."/>
            <person name="Marques L.E."/>
            <person name="Juliana M.A."/>
            <person name="Lourenco M.C.S."/>
            <person name="Digiampietri L.A."/>
            <person name="Suffys P.N."/>
            <person name="Viana-Niero C."/>
        </authorList>
    </citation>
    <scope>NUCLEOTIDE SEQUENCE [LARGE SCALE GENOMIC DNA]</scope>
    <source>
        <strain evidence="3 4">MYC340</strain>
    </source>
</reference>
<evidence type="ECO:0000256" key="1">
    <source>
        <dbReference type="SAM" id="MobiDB-lite"/>
    </source>
</evidence>
<evidence type="ECO:0008006" key="5">
    <source>
        <dbReference type="Google" id="ProtNLM"/>
    </source>
</evidence>
<sequence>MGTAVGCIAAILSLAPVAHANRADPPDPHQPDLTRNFCPGGQWGFGRLRVCDGEKYPDGSYWHQWMGGNRWVGPTWNYDCVGDSGNNIMPAPPPPGGCEGAIPPDAPGQPAPPDQPPPPGQPAPPDQPAPSPPGQPAP</sequence>
<feature type="signal peptide" evidence="2">
    <location>
        <begin position="1"/>
        <end position="20"/>
    </location>
</feature>
<dbReference type="RefSeq" id="WP_224974949.1">
    <property type="nucleotide sequence ID" value="NZ_JAYJJU010000004.1"/>
</dbReference>
<feature type="region of interest" description="Disordered" evidence="1">
    <location>
        <begin position="82"/>
        <end position="138"/>
    </location>
</feature>
<proteinExistence type="predicted"/>
<dbReference type="Proteomes" id="UP001298593">
    <property type="component" value="Unassembled WGS sequence"/>
</dbReference>
<dbReference type="EMBL" id="JAYJJU010000004">
    <property type="protein sequence ID" value="MEB3031183.1"/>
    <property type="molecule type" value="Genomic_DNA"/>
</dbReference>
<gene>
    <name evidence="3" type="ORF">KV113_06390</name>
</gene>
<feature type="compositionally biased region" description="Pro residues" evidence="1">
    <location>
        <begin position="104"/>
        <end position="138"/>
    </location>
</feature>
<feature type="chain" id="PRO_5046786932" description="Secreted protein" evidence="2">
    <location>
        <begin position="21"/>
        <end position="138"/>
    </location>
</feature>
<evidence type="ECO:0000313" key="3">
    <source>
        <dbReference type="EMBL" id="MEB3031183.1"/>
    </source>
</evidence>
<comment type="caution">
    <text evidence="3">The sequence shown here is derived from an EMBL/GenBank/DDBJ whole genome shotgun (WGS) entry which is preliminary data.</text>
</comment>
<protein>
    <recommendedName>
        <fullName evidence="5">Secreted protein</fullName>
    </recommendedName>
</protein>
<keyword evidence="2" id="KW-0732">Signal</keyword>